<protein>
    <submittedName>
        <fullName evidence="3">Uncharacterized protein</fullName>
    </submittedName>
</protein>
<evidence type="ECO:0000256" key="1">
    <source>
        <dbReference type="SAM" id="MobiDB-lite"/>
    </source>
</evidence>
<feature type="chain" id="PRO_5025585363" evidence="2">
    <location>
        <begin position="21"/>
        <end position="342"/>
    </location>
</feature>
<evidence type="ECO:0000256" key="2">
    <source>
        <dbReference type="SAM" id="SignalP"/>
    </source>
</evidence>
<evidence type="ECO:0000313" key="3">
    <source>
        <dbReference type="EMBL" id="KAF2012517.1"/>
    </source>
</evidence>
<reference evidence="3" key="1">
    <citation type="journal article" date="2020" name="Stud. Mycol.">
        <title>101 Dothideomycetes genomes: a test case for predicting lifestyles and emergence of pathogens.</title>
        <authorList>
            <person name="Haridas S."/>
            <person name="Albert R."/>
            <person name="Binder M."/>
            <person name="Bloem J."/>
            <person name="Labutti K."/>
            <person name="Salamov A."/>
            <person name="Andreopoulos B."/>
            <person name="Baker S."/>
            <person name="Barry K."/>
            <person name="Bills G."/>
            <person name="Bluhm B."/>
            <person name="Cannon C."/>
            <person name="Castanera R."/>
            <person name="Culley D."/>
            <person name="Daum C."/>
            <person name="Ezra D."/>
            <person name="Gonzalez J."/>
            <person name="Henrissat B."/>
            <person name="Kuo A."/>
            <person name="Liang C."/>
            <person name="Lipzen A."/>
            <person name="Lutzoni F."/>
            <person name="Magnuson J."/>
            <person name="Mondo S."/>
            <person name="Nolan M."/>
            <person name="Ohm R."/>
            <person name="Pangilinan J."/>
            <person name="Park H.-J."/>
            <person name="Ramirez L."/>
            <person name="Alfaro M."/>
            <person name="Sun H."/>
            <person name="Tritt A."/>
            <person name="Yoshinaga Y."/>
            <person name="Zwiers L.-H."/>
            <person name="Turgeon B."/>
            <person name="Goodwin S."/>
            <person name="Spatafora J."/>
            <person name="Crous P."/>
            <person name="Grigoriev I."/>
        </authorList>
    </citation>
    <scope>NUCLEOTIDE SEQUENCE</scope>
    <source>
        <strain evidence="3">CBS 175.79</strain>
    </source>
</reference>
<feature type="region of interest" description="Disordered" evidence="1">
    <location>
        <begin position="284"/>
        <end position="315"/>
    </location>
</feature>
<feature type="signal peptide" evidence="2">
    <location>
        <begin position="1"/>
        <end position="20"/>
    </location>
</feature>
<evidence type="ECO:0000313" key="4">
    <source>
        <dbReference type="Proteomes" id="UP000799778"/>
    </source>
</evidence>
<dbReference type="GeneID" id="54291454"/>
<organism evidence="3 4">
    <name type="scientific">Aaosphaeria arxii CBS 175.79</name>
    <dbReference type="NCBI Taxonomy" id="1450172"/>
    <lineage>
        <taxon>Eukaryota</taxon>
        <taxon>Fungi</taxon>
        <taxon>Dikarya</taxon>
        <taxon>Ascomycota</taxon>
        <taxon>Pezizomycotina</taxon>
        <taxon>Dothideomycetes</taxon>
        <taxon>Pleosporomycetidae</taxon>
        <taxon>Pleosporales</taxon>
        <taxon>Pleosporales incertae sedis</taxon>
        <taxon>Aaosphaeria</taxon>
    </lineage>
</organism>
<dbReference type="RefSeq" id="XP_033380856.1">
    <property type="nucleotide sequence ID" value="XM_033534057.1"/>
</dbReference>
<dbReference type="Proteomes" id="UP000799778">
    <property type="component" value="Unassembled WGS sequence"/>
</dbReference>
<dbReference type="AlphaFoldDB" id="A0A6A5XI42"/>
<keyword evidence="2" id="KW-0732">Signal</keyword>
<keyword evidence="4" id="KW-1185">Reference proteome</keyword>
<dbReference type="OrthoDB" id="3792661at2759"/>
<dbReference type="EMBL" id="ML978072">
    <property type="protein sequence ID" value="KAF2012517.1"/>
    <property type="molecule type" value="Genomic_DNA"/>
</dbReference>
<sequence length="342" mass="37075">MWSLATSLATVGSLLSVADAISRVTSSIEENGSQYLGFNGTISAKTTYPSSGSCDETFGPFAKSYFYVGLNPPWDSNPFFFELYHLASEGSGGPVTFTKDDVYNLDFGSSGYVCYSEGKPCGYFETVWYYQSEILLDLTKAAVKKTKVGNEDGYEISGDQKTYLKNETERQSLNRVDVDSECGQFNWNYDFSIWNETSTWSYTFSFSNTTATGSIKTTLGENSMEITYTGERMTNATEHPNIELVSTDDSKPQFRFSNDSDIHFKNSTHGEWLVSAEEFPAESSSSSRAGFAAPTSTTRRGGATGTGTAGVTSPTGTGAAEVLKASSGIIAPLLMLGGFFAL</sequence>
<accession>A0A6A5XI42</accession>
<feature type="compositionally biased region" description="Low complexity" evidence="1">
    <location>
        <begin position="284"/>
        <end position="301"/>
    </location>
</feature>
<proteinExistence type="predicted"/>
<name>A0A6A5XI42_9PLEO</name>
<gene>
    <name evidence="3" type="ORF">BU24DRAFT_494510</name>
</gene>